<evidence type="ECO:0000256" key="1">
    <source>
        <dbReference type="SAM" id="Coils"/>
    </source>
</evidence>
<feature type="region of interest" description="Disordered" evidence="2">
    <location>
        <begin position="906"/>
        <end position="945"/>
    </location>
</feature>
<feature type="coiled-coil region" evidence="1">
    <location>
        <begin position="750"/>
        <end position="826"/>
    </location>
</feature>
<dbReference type="Proteomes" id="UP000316759">
    <property type="component" value="Unassembled WGS sequence"/>
</dbReference>
<evidence type="ECO:0000313" key="3">
    <source>
        <dbReference type="EMBL" id="TPP59149.1"/>
    </source>
</evidence>
<feature type="coiled-coil region" evidence="1">
    <location>
        <begin position="184"/>
        <end position="302"/>
    </location>
</feature>
<dbReference type="GO" id="GO:0005737">
    <property type="term" value="C:cytoplasm"/>
    <property type="evidence" value="ECO:0007669"/>
    <property type="project" value="TreeGrafter"/>
</dbReference>
<feature type="compositionally biased region" description="Basic and acidic residues" evidence="2">
    <location>
        <begin position="7"/>
        <end position="26"/>
    </location>
</feature>
<dbReference type="PANTHER" id="PTHR16275">
    <property type="entry name" value="COILED-COIL DOMAIN-CONTAINING PROTEIN 40"/>
    <property type="match status" value="1"/>
</dbReference>
<organism evidence="3 4">
    <name type="scientific">Fasciola gigantica</name>
    <name type="common">Giant liver fluke</name>
    <dbReference type="NCBI Taxonomy" id="46835"/>
    <lineage>
        <taxon>Eukaryota</taxon>
        <taxon>Metazoa</taxon>
        <taxon>Spiralia</taxon>
        <taxon>Lophotrochozoa</taxon>
        <taxon>Platyhelminthes</taxon>
        <taxon>Trematoda</taxon>
        <taxon>Digenea</taxon>
        <taxon>Plagiorchiida</taxon>
        <taxon>Echinostomata</taxon>
        <taxon>Echinostomatoidea</taxon>
        <taxon>Fasciolidae</taxon>
        <taxon>Fasciola</taxon>
    </lineage>
</organism>
<feature type="coiled-coil region" evidence="1">
    <location>
        <begin position="107"/>
        <end position="141"/>
    </location>
</feature>
<reference evidence="3 4" key="1">
    <citation type="submission" date="2019-04" db="EMBL/GenBank/DDBJ databases">
        <title>Annotation for the trematode Fasciola gigantica.</title>
        <authorList>
            <person name="Choi Y.-J."/>
        </authorList>
    </citation>
    <scope>NUCLEOTIDE SEQUENCE [LARGE SCALE GENOMIC DNA]</scope>
    <source>
        <strain evidence="3">Uganda_cow_1</strain>
    </source>
</reference>
<evidence type="ECO:0000256" key="2">
    <source>
        <dbReference type="SAM" id="MobiDB-lite"/>
    </source>
</evidence>
<feature type="coiled-coil region" evidence="1">
    <location>
        <begin position="641"/>
        <end position="682"/>
    </location>
</feature>
<dbReference type="EMBL" id="SUNJ01011102">
    <property type="protein sequence ID" value="TPP59149.1"/>
    <property type="molecule type" value="Genomic_DNA"/>
</dbReference>
<feature type="compositionally biased region" description="Basic and acidic residues" evidence="2">
    <location>
        <begin position="930"/>
        <end position="945"/>
    </location>
</feature>
<dbReference type="GO" id="GO:0035082">
    <property type="term" value="P:axoneme assembly"/>
    <property type="evidence" value="ECO:0007669"/>
    <property type="project" value="InterPro"/>
</dbReference>
<dbReference type="InterPro" id="IPR037386">
    <property type="entry name" value="CCDC40"/>
</dbReference>
<name>A0A504YFW6_FASGI</name>
<dbReference type="PANTHER" id="PTHR16275:SF8">
    <property type="entry name" value="COILED-COIL DOMAIN-CONTAINING PROTEIN 40"/>
    <property type="match status" value="1"/>
</dbReference>
<feature type="coiled-coil region" evidence="1">
    <location>
        <begin position="352"/>
        <end position="386"/>
    </location>
</feature>
<feature type="region of interest" description="Disordered" evidence="2">
    <location>
        <begin position="1"/>
        <end position="31"/>
    </location>
</feature>
<accession>A0A504YFW6</accession>
<keyword evidence="1" id="KW-0175">Coiled coil</keyword>
<feature type="coiled-coil region" evidence="1">
    <location>
        <begin position="422"/>
        <end position="615"/>
    </location>
</feature>
<proteinExistence type="predicted"/>
<protein>
    <submittedName>
        <fullName evidence="3">Coiled-coil domain-containing protein 40</fullName>
    </submittedName>
</protein>
<sequence>MEIEEQPVEHHSDFRQNEPEDIDVRDVNPQNPLESEGAIEEQDMSELVVLDPEHPLMKRFQDALRNMITKHISSSEVTMRERDEEIKREKATHVELGCELYNFQQELAKFQGQLEKKHSKYNELMEKVTQSQKDLKNLREHYTEVLNRFSEETKRMHAMRDEVDALCLRLFYLNTAKEEIMSDIMVMQRAAEKATIDLSKHEDEKQQQDILVDRLQNKVDQLKEDIALYEAQIIAQEAEMVTSQNLLNEAEAQIVSISVDRKHLMSQWNVSLLGLQRRNEVYNALNKAYNDLREQLLILENEQLAHRRSIIKEQEKHEKLTALVNKNEADLNTIKKQTIQVTTRYETDKQSYSTYSRMLQETERNLARAQNEMNSCQSEVETLRRGIEQESTKKVELDAKISAELRDRLAAKKSMEYVKKLNTNIKDQSRELLSQIAQLENQIARDELTTATKQAENQRLREQLRDLDEEIEERNTLVSKLEAEIHHATIQVERKQSSLDLLNRKLERLLHDAGGQEVGPLEATINNLNKALSAKQEEIGELEQQWLKEQNELVLHVNERDELANSVTRLQKQLSILAQKRLRVDNEIAIQERDKAELERELKHLRNTTTRLNALIAKERTAGEHLVNENKLAETDFVRALREKEAEAVEMQGKLDSIKKEREEMLNELVEVERTIMLWEKKVQLCDETRRAVDCDLGQGELSVMKHEIHRMEVRKNSLLQQQEKLLQALERSVSRRDLIILQSNTKQSKQQKAQLRINAQRQLDELRKKLKATKKIAKSSTTELQELTDQVQSLEQELATKKTELEEQQKSVDEMTAKLQVLSDEKQINLFRIQMKQHETTYWDLVREGRYRRLCATATSSEAEYNRQMTRVQTLFSIIEKLEVDFPQIRRDLFPVRHILESRLHPEEQLSPTEESATSVRQDPVEQEQTTRRSDQIAKSEGEK</sequence>
<comment type="caution">
    <text evidence="3">The sequence shown here is derived from an EMBL/GenBank/DDBJ whole genome shotgun (WGS) entry which is preliminary data.</text>
</comment>
<feature type="compositionally biased region" description="Polar residues" evidence="2">
    <location>
        <begin position="911"/>
        <end position="922"/>
    </location>
</feature>
<dbReference type="OrthoDB" id="188741at2759"/>
<dbReference type="AlphaFoldDB" id="A0A504YFW6"/>
<keyword evidence="4" id="KW-1185">Reference proteome</keyword>
<evidence type="ECO:0000313" key="4">
    <source>
        <dbReference type="Proteomes" id="UP000316759"/>
    </source>
</evidence>
<dbReference type="STRING" id="46835.A0A504YFW6"/>
<dbReference type="Pfam" id="PF08647">
    <property type="entry name" value="BRE1"/>
    <property type="match status" value="1"/>
</dbReference>
<gene>
    <name evidence="3" type="ORF">FGIG_04368</name>
</gene>